<organismHost>
    <name type="scientific">Odocoileus hemionus</name>
    <name type="common">Mule deer</name>
    <name type="synonym">Cervus hemionus</name>
    <dbReference type="NCBI Taxonomy" id="9872"/>
</organismHost>
<dbReference type="Pfam" id="PF06015">
    <property type="entry name" value="Chordopox_A30L"/>
    <property type="match status" value="1"/>
</dbReference>
<proteinExistence type="predicted"/>
<evidence type="ECO:0000256" key="2">
    <source>
        <dbReference type="ARBA" id="ARBA00022553"/>
    </source>
</evidence>
<gene>
    <name evidence="4" type="ORF">DpV84gp129</name>
</gene>
<dbReference type="Proteomes" id="UP000162522">
    <property type="component" value="Segment"/>
</dbReference>
<accession>Q08F53</accession>
<dbReference type="EMBL" id="AY689437">
    <property type="protein sequence ID" value="ABI99113.1"/>
    <property type="molecule type" value="Genomic_DNA"/>
</dbReference>
<feature type="region of interest" description="Disordered" evidence="3">
    <location>
        <begin position="51"/>
        <end position="75"/>
    </location>
</feature>
<organism evidence="4 5">
    <name type="scientific">Deerpox virus (strain W-1170-84)</name>
    <name type="common">DPV</name>
    <dbReference type="NCBI Taxonomy" id="305676"/>
    <lineage>
        <taxon>Viruses</taxon>
        <taxon>Varidnaviria</taxon>
        <taxon>Bamfordvirae</taxon>
        <taxon>Nucleocytoviricota</taxon>
        <taxon>Pokkesviricetes</taxon>
        <taxon>Chitovirales</taxon>
        <taxon>Poxviridae</taxon>
        <taxon>Chordopoxvirinae</taxon>
        <taxon>Cervidpoxvirus</taxon>
        <taxon>Cervidpoxvirus muledeerpox</taxon>
        <taxon>Mule deerpox virus</taxon>
    </lineage>
</organism>
<comment type="function">
    <text evidence="1">Required for the association between the dense viroplasm and the viral membranes to form the mature virion (MV).</text>
</comment>
<evidence type="ECO:0000256" key="3">
    <source>
        <dbReference type="SAM" id="MobiDB-lite"/>
    </source>
</evidence>
<evidence type="ECO:0000313" key="4">
    <source>
        <dbReference type="EMBL" id="ABI99113.1"/>
    </source>
</evidence>
<keyword evidence="2" id="KW-0597">Phosphoprotein</keyword>
<sequence length="75" mass="8841">MNEEEDINESNFIHLLTNLSNNDTDSEFSATLLTVKEIISQINLRVLSINKKSKKNSRQNEQQLNYVPRRENTRY</sequence>
<name>Q08F53_DPV84</name>
<protein>
    <submittedName>
        <fullName evidence="4">IMV membrane protein</fullName>
    </submittedName>
</protein>
<evidence type="ECO:0000313" key="5">
    <source>
        <dbReference type="Proteomes" id="UP000162522"/>
    </source>
</evidence>
<reference evidence="4 5" key="1">
    <citation type="journal article" date="2005" name="J. Virol.">
        <title>Genome of deerpox virus.</title>
        <authorList>
            <person name="Afonso C.L."/>
            <person name="Delhon G."/>
            <person name="Tulman E.R."/>
            <person name="Lu Z."/>
            <person name="Zsak A."/>
            <person name="Becerra V.M."/>
            <person name="Zsak L."/>
            <person name="Kutish G.F."/>
            <person name="Rock D.L."/>
        </authorList>
    </citation>
    <scope>NUCLEOTIDE SEQUENCE [LARGE SCALE GENOMIC DNA]</scope>
    <source>
        <strain evidence="4">W-1170-84</strain>
    </source>
</reference>
<evidence type="ECO:0000256" key="1">
    <source>
        <dbReference type="ARBA" id="ARBA00003527"/>
    </source>
</evidence>
<dbReference type="InterPro" id="IPR009257">
    <property type="entry name" value="Chordopox_A30L"/>
</dbReference>